<gene>
    <name evidence="6" type="ORF">BBD42_20940</name>
</gene>
<evidence type="ECO:0000256" key="4">
    <source>
        <dbReference type="SAM" id="Phobius"/>
    </source>
</evidence>
<keyword evidence="4" id="KW-0472">Membrane</keyword>
<dbReference type="AlphaFoldDB" id="A0A1B2DLT0"/>
<name>A0A1B2DLT0_9BACL</name>
<feature type="repeat" description="TPR" evidence="2">
    <location>
        <begin position="405"/>
        <end position="438"/>
    </location>
</feature>
<dbReference type="Pfam" id="PF01436">
    <property type="entry name" value="NHL"/>
    <property type="match status" value="1"/>
</dbReference>
<keyword evidence="2" id="KW-0802">TPR repeat</keyword>
<feature type="repeat" description="NHL" evidence="3">
    <location>
        <begin position="106"/>
        <end position="148"/>
    </location>
</feature>
<dbReference type="PROSITE" id="PS51125">
    <property type="entry name" value="NHL"/>
    <property type="match status" value="1"/>
</dbReference>
<dbReference type="InterPro" id="IPR011042">
    <property type="entry name" value="6-blade_b-propeller_TolB-like"/>
</dbReference>
<feature type="chain" id="PRO_5008535251" evidence="5">
    <location>
        <begin position="32"/>
        <end position="487"/>
    </location>
</feature>
<feature type="transmembrane region" description="Helical" evidence="4">
    <location>
        <begin position="452"/>
        <end position="470"/>
    </location>
</feature>
<dbReference type="PANTHER" id="PTHR24104:SF25">
    <property type="entry name" value="PROTEIN LIN-41"/>
    <property type="match status" value="1"/>
</dbReference>
<reference evidence="6" key="1">
    <citation type="submission" date="2016-08" db="EMBL/GenBank/DDBJ databases">
        <title>Complete Genome Seqeunce of Paenibacillus sp. BIHB 4019 from tea rhizoplane.</title>
        <authorList>
            <person name="Thakur R."/>
            <person name="Swarnkar M.K."/>
            <person name="Gulati A."/>
        </authorList>
    </citation>
    <scope>NUCLEOTIDE SEQUENCE [LARGE SCALE GENOMIC DNA]</scope>
    <source>
        <strain evidence="6">BIHB4019</strain>
    </source>
</reference>
<feature type="signal peptide" evidence="5">
    <location>
        <begin position="1"/>
        <end position="31"/>
    </location>
</feature>
<keyword evidence="4" id="KW-0812">Transmembrane</keyword>
<dbReference type="EMBL" id="CP016808">
    <property type="protein sequence ID" value="ANY68659.1"/>
    <property type="molecule type" value="Genomic_DNA"/>
</dbReference>
<proteinExistence type="predicted"/>
<dbReference type="Gene3D" id="2.120.10.30">
    <property type="entry name" value="TolB, C-terminal domain"/>
    <property type="match status" value="1"/>
</dbReference>
<dbReference type="SUPFAM" id="SSF48452">
    <property type="entry name" value="TPR-like"/>
    <property type="match status" value="1"/>
</dbReference>
<dbReference type="GO" id="GO:0008270">
    <property type="term" value="F:zinc ion binding"/>
    <property type="evidence" value="ECO:0007669"/>
    <property type="project" value="UniProtKB-KW"/>
</dbReference>
<keyword evidence="1" id="KW-0677">Repeat</keyword>
<dbReference type="Gene3D" id="1.25.40.10">
    <property type="entry name" value="Tetratricopeptide repeat domain"/>
    <property type="match status" value="1"/>
</dbReference>
<dbReference type="PANTHER" id="PTHR24104">
    <property type="entry name" value="E3 UBIQUITIN-PROTEIN LIGASE NHLRC1-RELATED"/>
    <property type="match status" value="1"/>
</dbReference>
<keyword evidence="4" id="KW-1133">Transmembrane helix</keyword>
<protein>
    <submittedName>
        <fullName evidence="6">Uncharacterized protein</fullName>
    </submittedName>
</protein>
<dbReference type="PROSITE" id="PS50005">
    <property type="entry name" value="TPR"/>
    <property type="match status" value="1"/>
</dbReference>
<dbReference type="InterPro" id="IPR001258">
    <property type="entry name" value="NHL_repeat"/>
</dbReference>
<accession>A0A1B2DLT0</accession>
<organism evidence="6">
    <name type="scientific">Paenibacillus sp. BIHB 4019</name>
    <dbReference type="NCBI Taxonomy" id="1870819"/>
    <lineage>
        <taxon>Bacteria</taxon>
        <taxon>Bacillati</taxon>
        <taxon>Bacillota</taxon>
        <taxon>Bacilli</taxon>
        <taxon>Bacillales</taxon>
        <taxon>Paenibacillaceae</taxon>
        <taxon>Paenibacillus</taxon>
    </lineage>
</organism>
<dbReference type="InterPro" id="IPR019734">
    <property type="entry name" value="TPR_rpt"/>
</dbReference>
<sequence length="487" mass="54602">MLKSGLRTRAALLLALCCLIGLSTGGAMVQAAEDAGSYHYSFWGNTVAAPAAYQATKLWNGESLGVGPLKEPSDLHVTADKQIYLLDTGNNRVVILNQQFQLVRIIASFVQKGKEETFQHPQGLFVTDENHVFIADTGHQRVVHLDQDDKLVKVIEAPKSELLQDGFKFEPIRVVADKAQRIYVMAAGVFDGFMEFNANGEFTSFIGANRVFFSPVEYFWKMLSTQAQRSQMVMFTPTEFSNLDINDEGFLYATNSQSQNNVRKLNAQGSDILREEGYFPPEGDIRFTTADGPTRLVDIDVTDSEMYAILDANRGRIFTYNGDGHFMYVFGGLGNQLGEFHTPVAIERVGDDYLILDKALGEITVFQSTEYGRTLNEAVRSYYKGDEEQANTLFQQTINMNANLEFAYAGIGKALIRQGDYGEAMKYFKQSMDQRGYSKAFLLYRKQVLREHFTAIMTGILGLVLVALLMKKYRKKKGGRQVASIEQ</sequence>
<evidence type="ECO:0000256" key="3">
    <source>
        <dbReference type="PROSITE-ProRule" id="PRU00504"/>
    </source>
</evidence>
<dbReference type="RefSeq" id="WP_099519763.1">
    <property type="nucleotide sequence ID" value="NZ_CP016808.1"/>
</dbReference>
<evidence type="ECO:0000256" key="1">
    <source>
        <dbReference type="ARBA" id="ARBA00022737"/>
    </source>
</evidence>
<evidence type="ECO:0000256" key="5">
    <source>
        <dbReference type="SAM" id="SignalP"/>
    </source>
</evidence>
<dbReference type="InterPro" id="IPR050952">
    <property type="entry name" value="TRIM-NHL_E3_ligases"/>
</dbReference>
<dbReference type="SUPFAM" id="SSF101898">
    <property type="entry name" value="NHL repeat"/>
    <property type="match status" value="1"/>
</dbReference>
<keyword evidence="5" id="KW-0732">Signal</keyword>
<evidence type="ECO:0000256" key="2">
    <source>
        <dbReference type="PROSITE-ProRule" id="PRU00339"/>
    </source>
</evidence>
<evidence type="ECO:0000313" key="6">
    <source>
        <dbReference type="EMBL" id="ANY68659.1"/>
    </source>
</evidence>
<dbReference type="InterPro" id="IPR011990">
    <property type="entry name" value="TPR-like_helical_dom_sf"/>
</dbReference>